<dbReference type="EMBL" id="CP111026">
    <property type="protein sequence ID" value="WAR27347.1"/>
    <property type="molecule type" value="Genomic_DNA"/>
</dbReference>
<proteinExistence type="predicted"/>
<evidence type="ECO:0000313" key="2">
    <source>
        <dbReference type="Proteomes" id="UP001164746"/>
    </source>
</evidence>
<evidence type="ECO:0000313" key="1">
    <source>
        <dbReference type="EMBL" id="WAR27347.1"/>
    </source>
</evidence>
<gene>
    <name evidence="1" type="ORF">MAR_013051</name>
</gene>
<protein>
    <submittedName>
        <fullName evidence="1">Uncharacterized protein</fullName>
    </submittedName>
</protein>
<accession>A0ABY7G0C9</accession>
<sequence>MIVESADSTTKCGGIEGGAAAKLDSLLHDTPVGDTTIIHPANVDIDVSKQSNCNIISDSSANKENDGCRSGRSNFRLSTLFDHEMTEVHGRAHISVVGKKKSSDDLTKTEACQALVKLKTAERATLSTLFSNDHVCYCKTQSTII</sequence>
<keyword evidence="2" id="KW-1185">Reference proteome</keyword>
<reference evidence="1" key="1">
    <citation type="submission" date="2022-11" db="EMBL/GenBank/DDBJ databases">
        <title>Centuries of genome instability and evolution in soft-shell clam transmissible cancer (bioRxiv).</title>
        <authorList>
            <person name="Hart S.F.M."/>
            <person name="Yonemitsu M.A."/>
            <person name="Giersch R.M."/>
            <person name="Beal B.F."/>
            <person name="Arriagada G."/>
            <person name="Davis B.W."/>
            <person name="Ostrander E.A."/>
            <person name="Goff S.P."/>
            <person name="Metzger M.J."/>
        </authorList>
    </citation>
    <scope>NUCLEOTIDE SEQUENCE</scope>
    <source>
        <strain evidence="1">MELC-2E11</strain>
        <tissue evidence="1">Siphon/mantle</tissue>
    </source>
</reference>
<name>A0ABY7G0C9_MYAAR</name>
<dbReference type="Proteomes" id="UP001164746">
    <property type="component" value="Chromosome 15"/>
</dbReference>
<organism evidence="1 2">
    <name type="scientific">Mya arenaria</name>
    <name type="common">Soft-shell clam</name>
    <dbReference type="NCBI Taxonomy" id="6604"/>
    <lineage>
        <taxon>Eukaryota</taxon>
        <taxon>Metazoa</taxon>
        <taxon>Spiralia</taxon>
        <taxon>Lophotrochozoa</taxon>
        <taxon>Mollusca</taxon>
        <taxon>Bivalvia</taxon>
        <taxon>Autobranchia</taxon>
        <taxon>Heteroconchia</taxon>
        <taxon>Euheterodonta</taxon>
        <taxon>Imparidentia</taxon>
        <taxon>Neoheterodontei</taxon>
        <taxon>Myida</taxon>
        <taxon>Myoidea</taxon>
        <taxon>Myidae</taxon>
        <taxon>Mya</taxon>
    </lineage>
</organism>